<accession>A0A6J6EY64</accession>
<reference evidence="1" key="1">
    <citation type="submission" date="2020-05" db="EMBL/GenBank/DDBJ databases">
        <authorList>
            <person name="Chiriac C."/>
            <person name="Salcher M."/>
            <person name="Ghai R."/>
            <person name="Kavagutti S V."/>
        </authorList>
    </citation>
    <scope>NUCLEOTIDE SEQUENCE</scope>
</reference>
<dbReference type="AlphaFoldDB" id="A0A6J6EY64"/>
<evidence type="ECO:0000313" key="1">
    <source>
        <dbReference type="EMBL" id="CAB4580937.1"/>
    </source>
</evidence>
<dbReference type="GO" id="GO:0006418">
    <property type="term" value="P:tRNA aminoacylation for protein translation"/>
    <property type="evidence" value="ECO:0007669"/>
    <property type="project" value="InterPro"/>
</dbReference>
<name>A0A6J6EY64_9ZZZZ</name>
<proteinExistence type="predicted"/>
<dbReference type="GO" id="GO:0004812">
    <property type="term" value="F:aminoacyl-tRNA ligase activity"/>
    <property type="evidence" value="ECO:0007669"/>
    <property type="project" value="InterPro"/>
</dbReference>
<dbReference type="EMBL" id="CAEZTG010000231">
    <property type="protein sequence ID" value="CAB4580937.1"/>
    <property type="molecule type" value="Genomic_DNA"/>
</dbReference>
<organism evidence="1">
    <name type="scientific">freshwater metagenome</name>
    <dbReference type="NCBI Taxonomy" id="449393"/>
    <lineage>
        <taxon>unclassified sequences</taxon>
        <taxon>metagenomes</taxon>
        <taxon>ecological metagenomes</taxon>
    </lineage>
</organism>
<dbReference type="SUPFAM" id="SSF47323">
    <property type="entry name" value="Anticodon-binding domain of a subclass of class I aminoacyl-tRNA synthetases"/>
    <property type="match status" value="1"/>
</dbReference>
<sequence length="110" mass="11738">MWSWWQSGSVHRAPWPNASQLRDAAADGNPLAYAMGAEILSAARRAKTESKRSLKWPVDVIDVTDTTPRTEAFQSVLEDVREAANATSVSVAVGAEASVAVTLADDPDAV</sequence>
<protein>
    <submittedName>
        <fullName evidence="1">Unannotated protein</fullName>
    </submittedName>
</protein>
<gene>
    <name evidence="1" type="ORF">UFOPK1603_01778</name>
</gene>
<dbReference type="InterPro" id="IPR009080">
    <property type="entry name" value="tRNAsynth_Ia_anticodon-bd"/>
</dbReference>
<dbReference type="GO" id="GO:0005524">
    <property type="term" value="F:ATP binding"/>
    <property type="evidence" value="ECO:0007669"/>
    <property type="project" value="InterPro"/>
</dbReference>